<feature type="signal peptide" evidence="4">
    <location>
        <begin position="1"/>
        <end position="23"/>
    </location>
</feature>
<dbReference type="InterPro" id="IPR007867">
    <property type="entry name" value="GMC_OxRtase_C"/>
</dbReference>
<dbReference type="Proteomes" id="UP001302126">
    <property type="component" value="Unassembled WGS sequence"/>
</dbReference>
<keyword evidence="4" id="KW-0732">Signal</keyword>
<dbReference type="Pfam" id="PF05199">
    <property type="entry name" value="GMC_oxred_C"/>
    <property type="match status" value="1"/>
</dbReference>
<protein>
    <submittedName>
        <fullName evidence="6">Cellobiose dehydrogenase</fullName>
    </submittedName>
</protein>
<comment type="caution">
    <text evidence="6">The sequence shown here is derived from an EMBL/GenBank/DDBJ whole genome shotgun (WGS) entry which is preliminary data.</text>
</comment>
<dbReference type="GO" id="GO:0016614">
    <property type="term" value="F:oxidoreductase activity, acting on CH-OH group of donors"/>
    <property type="evidence" value="ECO:0007669"/>
    <property type="project" value="InterPro"/>
</dbReference>
<evidence type="ECO:0000256" key="3">
    <source>
        <dbReference type="RuleBase" id="RU003968"/>
    </source>
</evidence>
<dbReference type="PROSITE" id="PS00623">
    <property type="entry name" value="GMC_OXRED_1"/>
    <property type="match status" value="1"/>
</dbReference>
<gene>
    <name evidence="6" type="ORF">QBC35DRAFT_455940</name>
</gene>
<reference evidence="6" key="2">
    <citation type="submission" date="2023-05" db="EMBL/GenBank/DDBJ databases">
        <authorList>
            <consortium name="Lawrence Berkeley National Laboratory"/>
            <person name="Steindorff A."/>
            <person name="Hensen N."/>
            <person name="Bonometti L."/>
            <person name="Westerberg I."/>
            <person name="Brannstrom I.O."/>
            <person name="Guillou S."/>
            <person name="Cros-Aarteil S."/>
            <person name="Calhoun S."/>
            <person name="Haridas S."/>
            <person name="Kuo A."/>
            <person name="Mondo S."/>
            <person name="Pangilinan J."/>
            <person name="Riley R."/>
            <person name="Labutti K."/>
            <person name="Andreopoulos B."/>
            <person name="Lipzen A."/>
            <person name="Chen C."/>
            <person name="Yanf M."/>
            <person name="Daum C."/>
            <person name="Ng V."/>
            <person name="Clum A."/>
            <person name="Ohm R."/>
            <person name="Martin F."/>
            <person name="Silar P."/>
            <person name="Natvig D."/>
            <person name="Lalanne C."/>
            <person name="Gautier V."/>
            <person name="Ament-Velasquez S.L."/>
            <person name="Kruys A."/>
            <person name="Hutchinson M.I."/>
            <person name="Powell A.J."/>
            <person name="Barry K."/>
            <person name="Miller A.N."/>
            <person name="Grigoriev I.V."/>
            <person name="Debuchy R."/>
            <person name="Gladieux P."/>
            <person name="Thoren M.H."/>
            <person name="Johannesson H."/>
        </authorList>
    </citation>
    <scope>NUCLEOTIDE SEQUENCE</scope>
    <source>
        <strain evidence="6">PSN309</strain>
    </source>
</reference>
<dbReference type="InterPro" id="IPR000172">
    <property type="entry name" value="GMC_OxRdtase_N"/>
</dbReference>
<organism evidence="6 7">
    <name type="scientific">Podospora australis</name>
    <dbReference type="NCBI Taxonomy" id="1536484"/>
    <lineage>
        <taxon>Eukaryota</taxon>
        <taxon>Fungi</taxon>
        <taxon>Dikarya</taxon>
        <taxon>Ascomycota</taxon>
        <taxon>Pezizomycotina</taxon>
        <taxon>Sordariomycetes</taxon>
        <taxon>Sordariomycetidae</taxon>
        <taxon>Sordariales</taxon>
        <taxon>Podosporaceae</taxon>
        <taxon>Podospora</taxon>
    </lineage>
</organism>
<dbReference type="PANTHER" id="PTHR47190">
    <property type="entry name" value="DEHYDROGENASE, PUTATIVE-RELATED"/>
    <property type="match status" value="1"/>
</dbReference>
<name>A0AAN6WP31_9PEZI</name>
<dbReference type="Gene3D" id="3.50.50.60">
    <property type="entry name" value="FAD/NAD(P)-binding domain"/>
    <property type="match status" value="1"/>
</dbReference>
<evidence type="ECO:0000256" key="1">
    <source>
        <dbReference type="ARBA" id="ARBA00010790"/>
    </source>
</evidence>
<dbReference type="EMBL" id="MU864523">
    <property type="protein sequence ID" value="KAK4183807.1"/>
    <property type="molecule type" value="Genomic_DNA"/>
</dbReference>
<evidence type="ECO:0000313" key="7">
    <source>
        <dbReference type="Proteomes" id="UP001302126"/>
    </source>
</evidence>
<keyword evidence="3" id="KW-0285">Flavoprotein</keyword>
<keyword evidence="7" id="KW-1185">Reference proteome</keyword>
<dbReference type="PANTHER" id="PTHR47190:SF2">
    <property type="entry name" value="CELLOBIOSE DEHYDROGENASE (AFU_ORTHOLOGUE AFUA_2G17620)"/>
    <property type="match status" value="1"/>
</dbReference>
<proteinExistence type="inferred from homology"/>
<feature type="domain" description="Glucose-methanol-choline oxidoreductase N-terminal" evidence="5">
    <location>
        <begin position="117"/>
        <end position="140"/>
    </location>
</feature>
<dbReference type="SUPFAM" id="SSF51905">
    <property type="entry name" value="FAD/NAD(P)-binding domain"/>
    <property type="match status" value="1"/>
</dbReference>
<dbReference type="SUPFAM" id="SSF54373">
    <property type="entry name" value="FAD-linked reductases, C-terminal domain"/>
    <property type="match status" value="1"/>
</dbReference>
<comment type="cofactor">
    <cofactor evidence="2">
        <name>FAD</name>
        <dbReference type="ChEBI" id="CHEBI:57692"/>
    </cofactor>
</comment>
<sequence length="571" mass="60794">MHTTSKLVSASTALLLWLQPGSAQVACGAVPTDTTYDYIVVGSGAGGIPIADKLSEAGHKVLLIEKGPPSTGRWGGTMKPAWLNGTNLTRFDVPGLCNQIWADPVGVSCTDVDQMAGCVLGGGTAVNAGLWWKPHPDDWDTNFPDGWKSKDVAAATERVFSRIPGTITPSMDGKRYLSQGFDVLGGSLQSAGWEYIIPNDNPEKKNRTIGHSTFMYSGGERGGPLATYLVSASGRKEFTLWTNTVAKRVVRTGGHVTGVEVECNRGGHAGIVSVTPGTGRVILSAGTFGSAKLLFRSGIGPTDQLNIVKNSTDGPTMILSNQWINLPVGYNLNDHVGTDIEIAHPDVVFYDYYGAWTKPIVSDAETYLANRTGPFAQAAPNIGPIFWEIIKGSDGVNRHLHWQARVEGALNTSMTVTQYLGTGSQSRGRLTITRQLNTLVSTPPYLRNEHDKEAVVLGLISLQESLKTVAGLSWITPKSNVTAEQFVNSVPAIPSRRGSNHWTGTAKIGTDDGRTGGTSVVDLNTKVYGTDNLFVVDASIFPGMITANPSAAIVIVAEHAATKILALPNSL</sequence>
<evidence type="ECO:0000256" key="4">
    <source>
        <dbReference type="SAM" id="SignalP"/>
    </source>
</evidence>
<feature type="chain" id="PRO_5042940417" evidence="4">
    <location>
        <begin position="24"/>
        <end position="571"/>
    </location>
</feature>
<evidence type="ECO:0000259" key="5">
    <source>
        <dbReference type="PROSITE" id="PS00623"/>
    </source>
</evidence>
<dbReference type="Gene3D" id="3.30.410.10">
    <property type="entry name" value="Cholesterol Oxidase, domain 2"/>
    <property type="match status" value="1"/>
</dbReference>
<accession>A0AAN6WP31</accession>
<dbReference type="InterPro" id="IPR012132">
    <property type="entry name" value="GMC_OxRdtase"/>
</dbReference>
<comment type="similarity">
    <text evidence="1 3">Belongs to the GMC oxidoreductase family.</text>
</comment>
<feature type="binding site" evidence="2">
    <location>
        <position position="119"/>
    </location>
    <ligand>
        <name>FAD</name>
        <dbReference type="ChEBI" id="CHEBI:57692"/>
    </ligand>
</feature>
<dbReference type="AlphaFoldDB" id="A0AAN6WP31"/>
<dbReference type="Pfam" id="PF13450">
    <property type="entry name" value="NAD_binding_8"/>
    <property type="match status" value="1"/>
</dbReference>
<dbReference type="GO" id="GO:0050660">
    <property type="term" value="F:flavin adenine dinucleotide binding"/>
    <property type="evidence" value="ECO:0007669"/>
    <property type="project" value="InterPro"/>
</dbReference>
<dbReference type="PIRSF" id="PIRSF000137">
    <property type="entry name" value="Alcohol_oxidase"/>
    <property type="match status" value="1"/>
</dbReference>
<reference evidence="6" key="1">
    <citation type="journal article" date="2023" name="Mol. Phylogenet. Evol.">
        <title>Genome-scale phylogeny and comparative genomics of the fungal order Sordariales.</title>
        <authorList>
            <person name="Hensen N."/>
            <person name="Bonometti L."/>
            <person name="Westerberg I."/>
            <person name="Brannstrom I.O."/>
            <person name="Guillou S."/>
            <person name="Cros-Aarteil S."/>
            <person name="Calhoun S."/>
            <person name="Haridas S."/>
            <person name="Kuo A."/>
            <person name="Mondo S."/>
            <person name="Pangilinan J."/>
            <person name="Riley R."/>
            <person name="LaButti K."/>
            <person name="Andreopoulos B."/>
            <person name="Lipzen A."/>
            <person name="Chen C."/>
            <person name="Yan M."/>
            <person name="Daum C."/>
            <person name="Ng V."/>
            <person name="Clum A."/>
            <person name="Steindorff A."/>
            <person name="Ohm R.A."/>
            <person name="Martin F."/>
            <person name="Silar P."/>
            <person name="Natvig D.O."/>
            <person name="Lalanne C."/>
            <person name="Gautier V."/>
            <person name="Ament-Velasquez S.L."/>
            <person name="Kruys A."/>
            <person name="Hutchinson M.I."/>
            <person name="Powell A.J."/>
            <person name="Barry K."/>
            <person name="Miller A.N."/>
            <person name="Grigoriev I.V."/>
            <person name="Debuchy R."/>
            <person name="Gladieux P."/>
            <person name="Hiltunen Thoren M."/>
            <person name="Johannesson H."/>
        </authorList>
    </citation>
    <scope>NUCLEOTIDE SEQUENCE</scope>
    <source>
        <strain evidence="6">PSN309</strain>
    </source>
</reference>
<dbReference type="Pfam" id="PF00732">
    <property type="entry name" value="GMC_oxred_N"/>
    <property type="match status" value="1"/>
</dbReference>
<keyword evidence="2 3" id="KW-0274">FAD</keyword>
<dbReference type="InterPro" id="IPR053208">
    <property type="entry name" value="GMC_Oxidoreductase_CD"/>
</dbReference>
<evidence type="ECO:0000313" key="6">
    <source>
        <dbReference type="EMBL" id="KAK4183807.1"/>
    </source>
</evidence>
<evidence type="ECO:0000256" key="2">
    <source>
        <dbReference type="PIRSR" id="PIRSR000137-2"/>
    </source>
</evidence>
<dbReference type="InterPro" id="IPR036188">
    <property type="entry name" value="FAD/NAD-bd_sf"/>
</dbReference>